<feature type="compositionally biased region" description="Acidic residues" evidence="3">
    <location>
        <begin position="1147"/>
        <end position="1166"/>
    </location>
</feature>
<sequence length="1187" mass="135909">MEPITEGQPSTSKEPTSPSSPPQKKNITPVGLGSYCMEIGISEENILSEYLLPQPVLKNGTVIELYNFCSKKLSLHVFCEVMKKIVQPDVRDGESIDINRALKLKGRRLHTQYTTMKRNHKDTTTLMEEMYKHPQRSSTTPRNITPRKKRLMNVIQEKNSKISTLKRKLVEKEKKNKNMEEEVIVHKAEKEILESTLLKAINDLEKMSGSAHGNNKDELDMLEAKVNMKTSEIDNLTKKLAKINPANMGKKIQRRDQKIAQLETSLQEKEEEIEGLSMEKEKLQAEKVKIEVKLSEVQEKKRKLGRLVSYHRMKNTGKARAIAFQSESDALEEEIRECRERLKRLNKENRDLQEMILFLEEEKSVATFKDGKYKEEVREVYMKLLNLNVGRRNIESVIRVVLGKLAGMDIDRLPSEALTSRIFVEAKLLAEMQAARAMVIGTGNTIHFDETSKFGDRFGSMQITTETGSYVLGLFSMDCGESERLFHYLKQTLTDVASSLSEGDDSQSQFAKVVFGFINTMTDRHCTNIKVDELLVQWRNELAPRLFENFNQLSPSAQRDLTHVNSLKCNLHFLLGLASEANNGLTAFENMSRKGPFKPGSRFVKEGESGSVRLVRTVCKSFERHGSEEAGVMTNFAAFLNEINSQSKLISFKGNRFNVLFWNGAATYYHKSNFESFFCIHGVPNRLLRAVKEDLEDIIHVAGCRALGIIDKLITGPFWRVLEKDEPYVALNDRLHHMQIKFQEWAEDATPLLNEERLFQDVEVHKDCLYKAVFKETNDTLLDTLTVEAIELIMSQFCLVVVRQLSEHLPGGSLSNITEKLQEETRYAPKTNQLGESVFGTMDYLLRQRPSASDVNLASTIMYRYNHTGSWLSTLSSDEKSKLMATARKRARLTIETFGERRKEVKKRIFEKMMKKKREREMKEAKLSDVKRQIITEVNNVGGEWLAVEDMNEKLDAMSNNGDKRAALSWQIKYHKTVLNTNVPDKKLLQLSSQGKVYSNEQLVNNLSTIIQYVRLTKDALGNTDVSEETVCTVKSAEERKKMFEAKKKEMKWKLGELKAQKQKSAESKAKRDAHETEKQTKTIIPKGKKTKLKPDFLVGKRVEHTFQDEDDPTKYETYFGTITRIVKSGTKRVSDTIYEIVYDVTDNSDDDSSDTDVSDGEEEPETCFQYPLLEDYFDGCLKVIDD</sequence>
<dbReference type="PANTHER" id="PTHR11046">
    <property type="entry name" value="OLIGORIBONUCLEASE, MITOCHONDRIAL"/>
    <property type="match status" value="1"/>
</dbReference>
<protein>
    <submittedName>
        <fullName evidence="4">Uncharacterized protein</fullName>
    </submittedName>
</protein>
<proteinExistence type="predicted"/>
<organism evidence="4 5">
    <name type="scientific">Holothuria leucospilota</name>
    <name type="common">Black long sea cucumber</name>
    <name type="synonym">Mertensiothuria leucospilota</name>
    <dbReference type="NCBI Taxonomy" id="206669"/>
    <lineage>
        <taxon>Eukaryota</taxon>
        <taxon>Metazoa</taxon>
        <taxon>Echinodermata</taxon>
        <taxon>Eleutherozoa</taxon>
        <taxon>Echinozoa</taxon>
        <taxon>Holothuroidea</taxon>
        <taxon>Aspidochirotacea</taxon>
        <taxon>Aspidochirotida</taxon>
        <taxon>Holothuriidae</taxon>
        <taxon>Holothuria</taxon>
    </lineage>
</organism>
<evidence type="ECO:0000256" key="3">
    <source>
        <dbReference type="SAM" id="MobiDB-lite"/>
    </source>
</evidence>
<accession>A0A9Q1B8N6</accession>
<feature type="region of interest" description="Disordered" evidence="3">
    <location>
        <begin position="1059"/>
        <end position="1082"/>
    </location>
</feature>
<dbReference type="OrthoDB" id="6414146at2759"/>
<comment type="caution">
    <text evidence="4">The sequence shown here is derived from an EMBL/GenBank/DDBJ whole genome shotgun (WGS) entry which is preliminary data.</text>
</comment>
<name>A0A9Q1B8N6_HOLLE</name>
<dbReference type="AlphaFoldDB" id="A0A9Q1B8N6"/>
<reference evidence="4" key="1">
    <citation type="submission" date="2021-10" db="EMBL/GenBank/DDBJ databases">
        <title>Tropical sea cucumber genome reveals ecological adaptation and Cuvierian tubules defense mechanism.</title>
        <authorList>
            <person name="Chen T."/>
        </authorList>
    </citation>
    <scope>NUCLEOTIDE SEQUENCE</scope>
    <source>
        <strain evidence="4">Nanhai2018</strain>
        <tissue evidence="4">Muscle</tissue>
    </source>
</reference>
<feature type="region of interest" description="Disordered" evidence="3">
    <location>
        <begin position="1"/>
        <end position="29"/>
    </location>
</feature>
<evidence type="ECO:0000256" key="2">
    <source>
        <dbReference type="SAM" id="Coils"/>
    </source>
</evidence>
<feature type="compositionally biased region" description="Low complexity" evidence="3">
    <location>
        <begin position="8"/>
        <end position="25"/>
    </location>
</feature>
<evidence type="ECO:0000313" key="4">
    <source>
        <dbReference type="EMBL" id="KAJ8017871.1"/>
    </source>
</evidence>
<dbReference type="EMBL" id="JAIZAY010000907">
    <property type="protein sequence ID" value="KAJ8017871.1"/>
    <property type="molecule type" value="Genomic_DNA"/>
</dbReference>
<dbReference type="Proteomes" id="UP001152320">
    <property type="component" value="Unassembled WGS sequence"/>
</dbReference>
<keyword evidence="2" id="KW-0175">Coiled coil</keyword>
<evidence type="ECO:0000256" key="1">
    <source>
        <dbReference type="ARBA" id="ARBA00022722"/>
    </source>
</evidence>
<feature type="region of interest" description="Disordered" evidence="3">
    <location>
        <begin position="1146"/>
        <end position="1166"/>
    </location>
</feature>
<gene>
    <name evidence="4" type="ORF">HOLleu_44462</name>
</gene>
<keyword evidence="1" id="KW-0378">Hydrolase</keyword>
<dbReference type="InterPro" id="IPR022894">
    <property type="entry name" value="Oligoribonuclease"/>
</dbReference>
<dbReference type="PANTHER" id="PTHR11046:SF25">
    <property type="match status" value="1"/>
</dbReference>
<feature type="coiled-coil region" evidence="2">
    <location>
        <begin position="148"/>
        <end position="362"/>
    </location>
</feature>
<dbReference type="GO" id="GO:0000175">
    <property type="term" value="F:3'-5'-RNA exonuclease activity"/>
    <property type="evidence" value="ECO:0007669"/>
    <property type="project" value="InterPro"/>
</dbReference>
<keyword evidence="1" id="KW-0540">Nuclease</keyword>
<keyword evidence="5" id="KW-1185">Reference proteome</keyword>
<evidence type="ECO:0000313" key="5">
    <source>
        <dbReference type="Proteomes" id="UP001152320"/>
    </source>
</evidence>
<feature type="compositionally biased region" description="Basic and acidic residues" evidence="3">
    <location>
        <begin position="1059"/>
        <end position="1081"/>
    </location>
</feature>